<dbReference type="Proteomes" id="UP001055303">
    <property type="component" value="Unassembled WGS sequence"/>
</dbReference>
<comment type="caution">
    <text evidence="2">The sequence shown here is derived from an EMBL/GenBank/DDBJ whole genome shotgun (WGS) entry which is preliminary data.</text>
</comment>
<reference evidence="2" key="1">
    <citation type="journal article" date="2021" name="Front. Microbiol.">
        <title>Comprehensive Comparative Genomics and Phenotyping of Methylobacterium Species.</title>
        <authorList>
            <person name="Alessa O."/>
            <person name="Ogura Y."/>
            <person name="Fujitani Y."/>
            <person name="Takami H."/>
            <person name="Hayashi T."/>
            <person name="Sahin N."/>
            <person name="Tani A."/>
        </authorList>
    </citation>
    <scope>NUCLEOTIDE SEQUENCE</scope>
    <source>
        <strain evidence="2">DSM 22415</strain>
    </source>
</reference>
<gene>
    <name evidence="2" type="ORF">IFDJLNFL_4668</name>
</gene>
<feature type="region of interest" description="Disordered" evidence="1">
    <location>
        <begin position="1"/>
        <end position="29"/>
    </location>
</feature>
<organism evidence="2 3">
    <name type="scientific">Methylobacterium dankookense</name>
    <dbReference type="NCBI Taxonomy" id="560405"/>
    <lineage>
        <taxon>Bacteria</taxon>
        <taxon>Pseudomonadati</taxon>
        <taxon>Pseudomonadota</taxon>
        <taxon>Alphaproteobacteria</taxon>
        <taxon>Hyphomicrobiales</taxon>
        <taxon>Methylobacteriaceae</taxon>
        <taxon>Methylobacterium</taxon>
    </lineage>
</organism>
<name>A0ABQ4RNI6_9HYPH</name>
<keyword evidence="3" id="KW-1185">Reference proteome</keyword>
<reference evidence="2" key="2">
    <citation type="submission" date="2021-08" db="EMBL/GenBank/DDBJ databases">
        <authorList>
            <person name="Tani A."/>
            <person name="Ola A."/>
            <person name="Ogura Y."/>
            <person name="Katsura K."/>
            <person name="Hayashi T."/>
        </authorList>
    </citation>
    <scope>NUCLEOTIDE SEQUENCE</scope>
    <source>
        <strain evidence="2">DSM 22415</strain>
    </source>
</reference>
<evidence type="ECO:0000313" key="3">
    <source>
        <dbReference type="Proteomes" id="UP001055303"/>
    </source>
</evidence>
<evidence type="ECO:0000313" key="2">
    <source>
        <dbReference type="EMBL" id="GJD58745.1"/>
    </source>
</evidence>
<dbReference type="EMBL" id="BPQI01000167">
    <property type="protein sequence ID" value="GJD58745.1"/>
    <property type="molecule type" value="Genomic_DNA"/>
</dbReference>
<accession>A0ABQ4RNI6</accession>
<evidence type="ECO:0000256" key="1">
    <source>
        <dbReference type="SAM" id="MobiDB-lite"/>
    </source>
</evidence>
<proteinExistence type="predicted"/>
<sequence>MAASPSSVGTLRLGSTRSYTSSMNSEPVR</sequence>
<protein>
    <submittedName>
        <fullName evidence="2">Uncharacterized protein</fullName>
    </submittedName>
</protein>